<evidence type="ECO:0000313" key="2">
    <source>
        <dbReference type="Proteomes" id="UP000001514"/>
    </source>
</evidence>
<reference evidence="1 2" key="1">
    <citation type="journal article" date="2011" name="Science">
        <title>The Selaginella genome identifies genetic changes associated with the evolution of vascular plants.</title>
        <authorList>
            <person name="Banks J.A."/>
            <person name="Nishiyama T."/>
            <person name="Hasebe M."/>
            <person name="Bowman J.L."/>
            <person name="Gribskov M."/>
            <person name="dePamphilis C."/>
            <person name="Albert V.A."/>
            <person name="Aono N."/>
            <person name="Aoyama T."/>
            <person name="Ambrose B.A."/>
            <person name="Ashton N.W."/>
            <person name="Axtell M.J."/>
            <person name="Barker E."/>
            <person name="Barker M.S."/>
            <person name="Bennetzen J.L."/>
            <person name="Bonawitz N.D."/>
            <person name="Chapple C."/>
            <person name="Cheng C."/>
            <person name="Correa L.G."/>
            <person name="Dacre M."/>
            <person name="DeBarry J."/>
            <person name="Dreyer I."/>
            <person name="Elias M."/>
            <person name="Engstrom E.M."/>
            <person name="Estelle M."/>
            <person name="Feng L."/>
            <person name="Finet C."/>
            <person name="Floyd S.K."/>
            <person name="Frommer W.B."/>
            <person name="Fujita T."/>
            <person name="Gramzow L."/>
            <person name="Gutensohn M."/>
            <person name="Harholt J."/>
            <person name="Hattori M."/>
            <person name="Heyl A."/>
            <person name="Hirai T."/>
            <person name="Hiwatashi Y."/>
            <person name="Ishikawa M."/>
            <person name="Iwata M."/>
            <person name="Karol K.G."/>
            <person name="Koehler B."/>
            <person name="Kolukisaoglu U."/>
            <person name="Kubo M."/>
            <person name="Kurata T."/>
            <person name="Lalonde S."/>
            <person name="Li K."/>
            <person name="Li Y."/>
            <person name="Litt A."/>
            <person name="Lyons E."/>
            <person name="Manning G."/>
            <person name="Maruyama T."/>
            <person name="Michael T.P."/>
            <person name="Mikami K."/>
            <person name="Miyazaki S."/>
            <person name="Morinaga S."/>
            <person name="Murata T."/>
            <person name="Mueller-Roeber B."/>
            <person name="Nelson D.R."/>
            <person name="Obara M."/>
            <person name="Oguri Y."/>
            <person name="Olmstead R.G."/>
            <person name="Onodera N."/>
            <person name="Petersen B.L."/>
            <person name="Pils B."/>
            <person name="Prigge M."/>
            <person name="Rensing S.A."/>
            <person name="Riano-Pachon D.M."/>
            <person name="Roberts A.W."/>
            <person name="Sato Y."/>
            <person name="Scheller H.V."/>
            <person name="Schulz B."/>
            <person name="Schulz C."/>
            <person name="Shakirov E.V."/>
            <person name="Shibagaki N."/>
            <person name="Shinohara N."/>
            <person name="Shippen D.E."/>
            <person name="Soerensen I."/>
            <person name="Sotooka R."/>
            <person name="Sugimoto N."/>
            <person name="Sugita M."/>
            <person name="Sumikawa N."/>
            <person name="Tanurdzic M."/>
            <person name="Theissen G."/>
            <person name="Ulvskov P."/>
            <person name="Wakazuki S."/>
            <person name="Weng J.K."/>
            <person name="Willats W.W."/>
            <person name="Wipf D."/>
            <person name="Wolf P.G."/>
            <person name="Yang L."/>
            <person name="Zimmer A.D."/>
            <person name="Zhu Q."/>
            <person name="Mitros T."/>
            <person name="Hellsten U."/>
            <person name="Loque D."/>
            <person name="Otillar R."/>
            <person name="Salamov A."/>
            <person name="Schmutz J."/>
            <person name="Shapiro H."/>
            <person name="Lindquist E."/>
            <person name="Lucas S."/>
            <person name="Rokhsar D."/>
            <person name="Grigoriev I.V."/>
        </authorList>
    </citation>
    <scope>NUCLEOTIDE SEQUENCE [LARGE SCALE GENOMIC DNA]</scope>
</reference>
<dbReference type="KEGG" id="smo:SELMODRAFT_101833"/>
<dbReference type="EMBL" id="GL377590">
    <property type="protein sequence ID" value="EFJ24276.1"/>
    <property type="molecule type" value="Genomic_DNA"/>
</dbReference>
<dbReference type="InterPro" id="IPR015926">
    <property type="entry name" value="Cytolysin/lectin"/>
</dbReference>
<protein>
    <submittedName>
        <fullName evidence="1">Uncharacterized protein</fullName>
    </submittedName>
</protein>
<sequence>MAVTAVVVAGLKLGAAAINSILNALGSVERKIVISFANNTGHQLTAIGVYFFSGTADNGLPGAIPDKFTLGFGARKTTGPVARGTAGVITYYLSAQNRTAAIMWSVPFDYNLYSNWWNFELRNGRVSPSSSLFNELYYTNSAIKGDSNFVSRVTNGRKFEGSMGHSGTPVLDITLH</sequence>
<dbReference type="InterPro" id="IPR009104">
    <property type="entry name" value="Anemon_actinoporin-like"/>
</dbReference>
<dbReference type="OrthoDB" id="6132998at2759"/>
<dbReference type="GO" id="GO:0046931">
    <property type="term" value="P:pore complex assembly"/>
    <property type="evidence" value="ECO:0007669"/>
    <property type="project" value="InterPro"/>
</dbReference>
<dbReference type="SUPFAM" id="SSF63724">
    <property type="entry name" value="Cytolysin/lectin"/>
    <property type="match status" value="1"/>
</dbReference>
<proteinExistence type="predicted"/>
<dbReference type="eggNOG" id="ENOG502SFUI">
    <property type="taxonomic scope" value="Eukaryota"/>
</dbReference>
<dbReference type="AlphaFoldDB" id="D8RUT4"/>
<dbReference type="Proteomes" id="UP000001514">
    <property type="component" value="Unassembled WGS sequence"/>
</dbReference>
<dbReference type="PANTHER" id="PTHR40388">
    <property type="entry name" value="BRYOPORIN"/>
    <property type="match status" value="1"/>
</dbReference>
<dbReference type="OMA" id="ATLTHEF"/>
<gene>
    <name evidence="1" type="ORF">SELMODRAFT_101833</name>
</gene>
<dbReference type="HOGENOM" id="CLU_067215_0_0_1"/>
<dbReference type="GO" id="GO:0051715">
    <property type="term" value="P:cytolysis in another organism"/>
    <property type="evidence" value="ECO:0007669"/>
    <property type="project" value="InterPro"/>
</dbReference>
<dbReference type="Pfam" id="PF06369">
    <property type="entry name" value="Anemone_cytotox"/>
    <property type="match status" value="1"/>
</dbReference>
<name>D8RUT4_SELML</name>
<dbReference type="InParanoid" id="D8RUT4"/>
<accession>D8RUT4</accession>
<keyword evidence="2" id="KW-1185">Reference proteome</keyword>
<dbReference type="Gene3D" id="2.60.270.20">
    <property type="entry name" value="Cytolysin/lectin"/>
    <property type="match status" value="1"/>
</dbReference>
<dbReference type="PANTHER" id="PTHR40388:SF1">
    <property type="entry name" value="BRYOPORIN"/>
    <property type="match status" value="1"/>
</dbReference>
<organism evidence="2">
    <name type="scientific">Selaginella moellendorffii</name>
    <name type="common">Spikemoss</name>
    <dbReference type="NCBI Taxonomy" id="88036"/>
    <lineage>
        <taxon>Eukaryota</taxon>
        <taxon>Viridiplantae</taxon>
        <taxon>Streptophyta</taxon>
        <taxon>Embryophyta</taxon>
        <taxon>Tracheophyta</taxon>
        <taxon>Lycopodiopsida</taxon>
        <taxon>Selaginellales</taxon>
        <taxon>Selaginellaceae</taxon>
        <taxon>Selaginella</taxon>
    </lineage>
</organism>
<dbReference type="GO" id="GO:0046930">
    <property type="term" value="C:pore complex"/>
    <property type="evidence" value="ECO:0007669"/>
    <property type="project" value="InterPro"/>
</dbReference>
<evidence type="ECO:0000313" key="1">
    <source>
        <dbReference type="EMBL" id="EFJ24276.1"/>
    </source>
</evidence>
<dbReference type="GO" id="GO:0006812">
    <property type="term" value="P:monoatomic cation transport"/>
    <property type="evidence" value="ECO:0007669"/>
    <property type="project" value="InterPro"/>
</dbReference>
<dbReference type="Gramene" id="EFJ24276">
    <property type="protein sequence ID" value="EFJ24276"/>
    <property type="gene ID" value="SELMODRAFT_101833"/>
</dbReference>
<dbReference type="GO" id="GO:0015267">
    <property type="term" value="F:channel activity"/>
    <property type="evidence" value="ECO:0007669"/>
    <property type="project" value="InterPro"/>
</dbReference>
<dbReference type="InterPro" id="IPR050677">
    <property type="entry name" value="Actinoporin_PFT"/>
</dbReference>